<reference evidence="2" key="1">
    <citation type="submission" date="2025-08" db="UniProtKB">
        <authorList>
            <consortium name="RefSeq"/>
        </authorList>
    </citation>
    <scope>IDENTIFICATION</scope>
    <source>
        <tissue evidence="2">Whole larvae</tissue>
    </source>
</reference>
<dbReference type="RefSeq" id="XP_052755307.1">
    <property type="nucleotide sequence ID" value="XM_052899347.1"/>
</dbReference>
<dbReference type="Gene3D" id="1.10.238.270">
    <property type="match status" value="1"/>
</dbReference>
<evidence type="ECO:0000313" key="2">
    <source>
        <dbReference type="RefSeq" id="XP_052755307.1"/>
    </source>
</evidence>
<protein>
    <submittedName>
        <fullName evidence="2">Uncharacterized protein LOC113509834 isoform X1</fullName>
    </submittedName>
</protein>
<dbReference type="Proteomes" id="UP001652740">
    <property type="component" value="Unplaced"/>
</dbReference>
<keyword evidence="1" id="KW-1185">Reference proteome</keyword>
<dbReference type="GeneID" id="113509834"/>
<gene>
    <name evidence="2" type="primary">LOC113509834</name>
</gene>
<evidence type="ECO:0000313" key="1">
    <source>
        <dbReference type="Proteomes" id="UP001652740"/>
    </source>
</evidence>
<proteinExistence type="predicted"/>
<organism evidence="1 2">
    <name type="scientific">Galleria mellonella</name>
    <name type="common">Greater wax moth</name>
    <dbReference type="NCBI Taxonomy" id="7137"/>
    <lineage>
        <taxon>Eukaryota</taxon>
        <taxon>Metazoa</taxon>
        <taxon>Ecdysozoa</taxon>
        <taxon>Arthropoda</taxon>
        <taxon>Hexapoda</taxon>
        <taxon>Insecta</taxon>
        <taxon>Pterygota</taxon>
        <taxon>Neoptera</taxon>
        <taxon>Endopterygota</taxon>
        <taxon>Lepidoptera</taxon>
        <taxon>Glossata</taxon>
        <taxon>Ditrysia</taxon>
        <taxon>Pyraloidea</taxon>
        <taxon>Pyralidae</taxon>
        <taxon>Galleriinae</taxon>
        <taxon>Galleria</taxon>
    </lineage>
</organism>
<name>A0ABM3MVD5_GALME</name>
<sequence length="197" mass="23137">MYSVKYYFITANVIISIVLVYVRCQYDEGAFVKPDSCHAAPELLMRQCCVFPPFFARDVARACGAIFALLFTDKQNNVTTLRRQAITGCDHWRCILKKYNLLTDEEYVDDEQYYNHLDKWVDLNPIFATIMLSAKVHCKQIFKYFMPLKICEFYNFHSCIRHVINLVSIQTKHFFSIQLVIVVTESRINMNNTMDIL</sequence>
<accession>A0ABM3MVD5</accession>